<evidence type="ECO:0000256" key="1">
    <source>
        <dbReference type="SAM" id="MobiDB-lite"/>
    </source>
</evidence>
<dbReference type="AlphaFoldDB" id="A0AAD3DZU6"/>
<sequence length="139" mass="14942">MGGWAPNSFQFYPAEELHRRREALPGRAALLELRAGNKLPVFLRTSSGLFRPTTDVLAANGLPARDPAVAAPTPLHAPAPTASTPPPTSPPLHRQHRRRRQPTAGTRAAHCRHPRSPLPAPAQPTAGTRAAHCILLMTT</sequence>
<gene>
    <name evidence="2" type="ORF">Agub_g13416</name>
</gene>
<protein>
    <submittedName>
        <fullName evidence="2">Uncharacterized protein</fullName>
    </submittedName>
</protein>
<keyword evidence="3" id="KW-1185">Reference proteome</keyword>
<feature type="non-terminal residue" evidence="2">
    <location>
        <position position="139"/>
    </location>
</feature>
<evidence type="ECO:0000313" key="3">
    <source>
        <dbReference type="Proteomes" id="UP001054857"/>
    </source>
</evidence>
<comment type="caution">
    <text evidence="2">The sequence shown here is derived from an EMBL/GenBank/DDBJ whole genome shotgun (WGS) entry which is preliminary data.</text>
</comment>
<feature type="region of interest" description="Disordered" evidence="1">
    <location>
        <begin position="65"/>
        <end position="126"/>
    </location>
</feature>
<organism evidence="2 3">
    <name type="scientific">Astrephomene gubernaculifera</name>
    <dbReference type="NCBI Taxonomy" id="47775"/>
    <lineage>
        <taxon>Eukaryota</taxon>
        <taxon>Viridiplantae</taxon>
        <taxon>Chlorophyta</taxon>
        <taxon>core chlorophytes</taxon>
        <taxon>Chlorophyceae</taxon>
        <taxon>CS clade</taxon>
        <taxon>Chlamydomonadales</taxon>
        <taxon>Astrephomenaceae</taxon>
        <taxon>Astrephomene</taxon>
    </lineage>
</organism>
<accession>A0AAD3DZU6</accession>
<proteinExistence type="predicted"/>
<evidence type="ECO:0000313" key="2">
    <source>
        <dbReference type="EMBL" id="GFR51090.1"/>
    </source>
</evidence>
<reference evidence="2 3" key="1">
    <citation type="journal article" date="2021" name="Sci. Rep.">
        <title>Genome sequencing of the multicellular alga Astrephomene provides insights into convergent evolution of germ-soma differentiation.</title>
        <authorList>
            <person name="Yamashita S."/>
            <person name="Yamamoto K."/>
            <person name="Matsuzaki R."/>
            <person name="Suzuki S."/>
            <person name="Yamaguchi H."/>
            <person name="Hirooka S."/>
            <person name="Minakuchi Y."/>
            <person name="Miyagishima S."/>
            <person name="Kawachi M."/>
            <person name="Toyoda A."/>
            <person name="Nozaki H."/>
        </authorList>
    </citation>
    <scope>NUCLEOTIDE SEQUENCE [LARGE SCALE GENOMIC DNA]</scope>
    <source>
        <strain evidence="2 3">NIES-4017</strain>
    </source>
</reference>
<name>A0AAD3DZU6_9CHLO</name>
<feature type="compositionally biased region" description="Low complexity" evidence="1">
    <location>
        <begin position="67"/>
        <end position="82"/>
    </location>
</feature>
<dbReference type="Proteomes" id="UP001054857">
    <property type="component" value="Unassembled WGS sequence"/>
</dbReference>
<dbReference type="EMBL" id="BMAR01000045">
    <property type="protein sequence ID" value="GFR51090.1"/>
    <property type="molecule type" value="Genomic_DNA"/>
</dbReference>